<feature type="region of interest" description="Disordered" evidence="4">
    <location>
        <begin position="384"/>
        <end position="421"/>
    </location>
</feature>
<evidence type="ECO:0000256" key="2">
    <source>
        <dbReference type="ARBA" id="ARBA00023002"/>
    </source>
</evidence>
<dbReference type="PROSITE" id="PS00061">
    <property type="entry name" value="ADH_SHORT"/>
    <property type="match status" value="1"/>
</dbReference>
<dbReference type="PRINTS" id="PR00081">
    <property type="entry name" value="GDHRDH"/>
</dbReference>
<dbReference type="Proteomes" id="UP000054558">
    <property type="component" value="Unassembled WGS sequence"/>
</dbReference>
<comment type="similarity">
    <text evidence="1 3">Belongs to the short-chain dehydrogenases/reductases (SDR) family.</text>
</comment>
<sequence length="451" mass="49363">MARISDRKESNASISYGKESNGRLTKGIPYAEAAERRRKLNKPTPFEDQLLDATNEFLNVLAYPIGLGVLAASLPAIWTYRLVSDALSQPADMTDKVVLITGASSGLGEDMAYEYARLGARLALVARRKEKLKDVAANAWALGAHDVLVVDADLGNEDGCKDALSRTLGHYRRLDTLVNNAGLFPSFYFESADSTAGFDSIMDTNFWSYVYMTYHALPHLRASQGNIYVTASVSSIAPVPMNSFYNASKSAVASFYHTLRIELGHEVPITIFSPGLAKSEMTDGKFVQPDGSVADYEEGIRLRRQNGFGLVPLMPTSAIAKAAVDATRRRKPDVIHPVWYGLIAYYRLLAPELLDPLLRTVLLGDDNAPTKIIQDALGGGIGEPNEGQLRAGGMRAPGRRDSVEAPQGMTSMLTNGTPGRKVARDPVRLGDNLDHIVYLGIKHLTRRLWFF</sequence>
<dbReference type="EMBL" id="DF237029">
    <property type="protein sequence ID" value="GAQ81435.1"/>
    <property type="molecule type" value="Genomic_DNA"/>
</dbReference>
<organism evidence="5 6">
    <name type="scientific">Klebsormidium nitens</name>
    <name type="common">Green alga</name>
    <name type="synonym">Ulothrix nitens</name>
    <dbReference type="NCBI Taxonomy" id="105231"/>
    <lineage>
        <taxon>Eukaryota</taxon>
        <taxon>Viridiplantae</taxon>
        <taxon>Streptophyta</taxon>
        <taxon>Klebsormidiophyceae</taxon>
        <taxon>Klebsormidiales</taxon>
        <taxon>Klebsormidiaceae</taxon>
        <taxon>Klebsormidium</taxon>
    </lineage>
</organism>
<dbReference type="GO" id="GO:0005829">
    <property type="term" value="C:cytosol"/>
    <property type="evidence" value="ECO:0000318"/>
    <property type="project" value="GO_Central"/>
</dbReference>
<gene>
    <name evidence="5" type="ORF">KFL_000800130</name>
</gene>
<dbReference type="PANTHER" id="PTHR43391">
    <property type="entry name" value="RETINOL DEHYDROGENASE-RELATED"/>
    <property type="match status" value="1"/>
</dbReference>
<evidence type="ECO:0000256" key="3">
    <source>
        <dbReference type="RuleBase" id="RU000363"/>
    </source>
</evidence>
<evidence type="ECO:0000256" key="4">
    <source>
        <dbReference type="SAM" id="MobiDB-lite"/>
    </source>
</evidence>
<dbReference type="GO" id="GO:0016491">
    <property type="term" value="F:oxidoreductase activity"/>
    <property type="evidence" value="ECO:0000318"/>
    <property type="project" value="GO_Central"/>
</dbReference>
<feature type="compositionally biased region" description="Basic and acidic residues" evidence="4">
    <location>
        <begin position="1"/>
        <end position="10"/>
    </location>
</feature>
<keyword evidence="6" id="KW-1185">Reference proteome</keyword>
<protein>
    <submittedName>
        <fullName evidence="5">Uncharacterized protein</fullName>
    </submittedName>
</protein>
<evidence type="ECO:0000313" key="6">
    <source>
        <dbReference type="Proteomes" id="UP000054558"/>
    </source>
</evidence>
<accession>A0A1Y1HS23</accession>
<dbReference type="OMA" id="IIDLNFW"/>
<feature type="compositionally biased region" description="Polar residues" evidence="4">
    <location>
        <begin position="408"/>
        <end position="417"/>
    </location>
</feature>
<dbReference type="STRING" id="105231.A0A1Y1HS23"/>
<dbReference type="PANTHER" id="PTHR43391:SF89">
    <property type="entry name" value="11-BETA-HYDROXYSTEROID DEHYDROGENASE 1A-RELATED"/>
    <property type="match status" value="1"/>
</dbReference>
<dbReference type="InterPro" id="IPR020904">
    <property type="entry name" value="Sc_DH/Rdtase_CS"/>
</dbReference>
<reference evidence="5 6" key="1">
    <citation type="journal article" date="2014" name="Nat. Commun.">
        <title>Klebsormidium flaccidum genome reveals primary factors for plant terrestrial adaptation.</title>
        <authorList>
            <person name="Hori K."/>
            <person name="Maruyama F."/>
            <person name="Fujisawa T."/>
            <person name="Togashi T."/>
            <person name="Yamamoto N."/>
            <person name="Seo M."/>
            <person name="Sato S."/>
            <person name="Yamada T."/>
            <person name="Mori H."/>
            <person name="Tajima N."/>
            <person name="Moriyama T."/>
            <person name="Ikeuchi M."/>
            <person name="Watanabe M."/>
            <person name="Wada H."/>
            <person name="Kobayashi K."/>
            <person name="Saito M."/>
            <person name="Masuda T."/>
            <person name="Sasaki-Sekimoto Y."/>
            <person name="Mashiguchi K."/>
            <person name="Awai K."/>
            <person name="Shimojima M."/>
            <person name="Masuda S."/>
            <person name="Iwai M."/>
            <person name="Nobusawa T."/>
            <person name="Narise T."/>
            <person name="Kondo S."/>
            <person name="Saito H."/>
            <person name="Sato R."/>
            <person name="Murakawa M."/>
            <person name="Ihara Y."/>
            <person name="Oshima-Yamada Y."/>
            <person name="Ohtaka K."/>
            <person name="Satoh M."/>
            <person name="Sonobe K."/>
            <person name="Ishii M."/>
            <person name="Ohtani R."/>
            <person name="Kanamori-Sato M."/>
            <person name="Honoki R."/>
            <person name="Miyazaki D."/>
            <person name="Mochizuki H."/>
            <person name="Umetsu J."/>
            <person name="Higashi K."/>
            <person name="Shibata D."/>
            <person name="Kamiya Y."/>
            <person name="Sato N."/>
            <person name="Nakamura Y."/>
            <person name="Tabata S."/>
            <person name="Ida S."/>
            <person name="Kurokawa K."/>
            <person name="Ohta H."/>
        </authorList>
    </citation>
    <scope>NUCLEOTIDE SEQUENCE [LARGE SCALE GENOMIC DNA]</scope>
    <source>
        <strain evidence="5 6">NIES-2285</strain>
    </source>
</reference>
<dbReference type="Pfam" id="PF00106">
    <property type="entry name" value="adh_short"/>
    <property type="match status" value="1"/>
</dbReference>
<dbReference type="Gene3D" id="3.40.50.720">
    <property type="entry name" value="NAD(P)-binding Rossmann-like Domain"/>
    <property type="match status" value="1"/>
</dbReference>
<dbReference type="PRINTS" id="PR00080">
    <property type="entry name" value="SDRFAMILY"/>
</dbReference>
<name>A0A1Y1HS23_KLENI</name>
<keyword evidence="2" id="KW-0560">Oxidoreductase</keyword>
<dbReference type="InterPro" id="IPR002347">
    <property type="entry name" value="SDR_fam"/>
</dbReference>
<dbReference type="OrthoDB" id="47007at2759"/>
<dbReference type="InterPro" id="IPR036291">
    <property type="entry name" value="NAD(P)-bd_dom_sf"/>
</dbReference>
<dbReference type="AlphaFoldDB" id="A0A1Y1HS23"/>
<evidence type="ECO:0000256" key="1">
    <source>
        <dbReference type="ARBA" id="ARBA00006484"/>
    </source>
</evidence>
<dbReference type="SUPFAM" id="SSF51735">
    <property type="entry name" value="NAD(P)-binding Rossmann-fold domains"/>
    <property type="match status" value="1"/>
</dbReference>
<proteinExistence type="inferred from homology"/>
<evidence type="ECO:0000313" key="5">
    <source>
        <dbReference type="EMBL" id="GAQ81435.1"/>
    </source>
</evidence>
<feature type="region of interest" description="Disordered" evidence="4">
    <location>
        <begin position="1"/>
        <end position="24"/>
    </location>
</feature>